<keyword evidence="1" id="KW-0472">Membrane</keyword>
<dbReference type="AlphaFoldDB" id="A0A8S8XFB4"/>
<gene>
    <name evidence="5" type="primary">fecR</name>
    <name evidence="5" type="ORF">TMPK1_21530</name>
</gene>
<organism evidence="5 6">
    <name type="scientific">Roseiterribacter gracilis</name>
    <dbReference type="NCBI Taxonomy" id="2812848"/>
    <lineage>
        <taxon>Bacteria</taxon>
        <taxon>Pseudomonadati</taxon>
        <taxon>Pseudomonadota</taxon>
        <taxon>Alphaproteobacteria</taxon>
        <taxon>Rhodospirillales</taxon>
        <taxon>Roseiterribacteraceae</taxon>
        <taxon>Roseiterribacter</taxon>
    </lineage>
</organism>
<dbReference type="Gene3D" id="3.55.50.30">
    <property type="match status" value="1"/>
</dbReference>
<name>A0A8S8XFB4_9PROT</name>
<dbReference type="Pfam" id="PF16344">
    <property type="entry name" value="FecR_C"/>
    <property type="match status" value="1"/>
</dbReference>
<dbReference type="GO" id="GO:0016989">
    <property type="term" value="F:sigma factor antagonist activity"/>
    <property type="evidence" value="ECO:0007669"/>
    <property type="project" value="TreeGrafter"/>
</dbReference>
<feature type="domain" description="FecR N-terminal" evidence="3">
    <location>
        <begin position="11"/>
        <end position="52"/>
    </location>
</feature>
<dbReference type="InterPro" id="IPR032508">
    <property type="entry name" value="FecR_C"/>
</dbReference>
<keyword evidence="6" id="KW-1185">Reference proteome</keyword>
<dbReference type="Pfam" id="PF16220">
    <property type="entry name" value="DUF4880"/>
    <property type="match status" value="1"/>
</dbReference>
<evidence type="ECO:0000313" key="6">
    <source>
        <dbReference type="Proteomes" id="UP000681075"/>
    </source>
</evidence>
<dbReference type="InterPro" id="IPR032623">
    <property type="entry name" value="FecR_N"/>
</dbReference>
<feature type="domain" description="Protein FecR C-terminal" evidence="4">
    <location>
        <begin position="260"/>
        <end position="320"/>
    </location>
</feature>
<dbReference type="PANTHER" id="PTHR30273:SF2">
    <property type="entry name" value="PROTEIN FECR"/>
    <property type="match status" value="1"/>
</dbReference>
<proteinExistence type="predicted"/>
<sequence length="335" mass="36915">MSFQRSDAAYDEAVSWFSLFQLGEPSAKDRAKFDAWLKRDPINQRAYIDAERTFQVMRQAKDAGLLGQRHRTLSRVRPTTRRRPWIAGAAVCATAAIAALFIVPRLNDGEYRTRPGEMRTVTLNDGSTIYMNGGTRFVVRMTGAQRLVELREGEALFQVAKDPDRPFRVDAGNQVVQAVGTAFDVNRSRDHVEIAVSEGVVAVMQPAAIAAATAPNKPATVPTDAPKLSAGNVIIYEGTTAPAGVRNLPVERIGAWRHGELVFESVPFARLLEALGRTYGGRFTVDDVQLAKRSVSLQLNPQSRAEVIQLLEQTLQLRAEERQAGTITFVAARKK</sequence>
<dbReference type="PANTHER" id="PTHR30273">
    <property type="entry name" value="PERIPLASMIC SIGNAL SENSOR AND SIGMA FACTOR ACTIVATOR FECR-RELATED"/>
    <property type="match status" value="1"/>
</dbReference>
<evidence type="ECO:0000256" key="1">
    <source>
        <dbReference type="SAM" id="Phobius"/>
    </source>
</evidence>
<dbReference type="EMBL" id="BOPV01000001">
    <property type="protein sequence ID" value="GIL39916.1"/>
    <property type="molecule type" value="Genomic_DNA"/>
</dbReference>
<dbReference type="Gene3D" id="2.60.120.1440">
    <property type="match status" value="1"/>
</dbReference>
<evidence type="ECO:0000259" key="4">
    <source>
        <dbReference type="Pfam" id="PF16344"/>
    </source>
</evidence>
<accession>A0A8S8XFB4</accession>
<keyword evidence="1" id="KW-1133">Transmembrane helix</keyword>
<dbReference type="Proteomes" id="UP000681075">
    <property type="component" value="Unassembled WGS sequence"/>
</dbReference>
<reference evidence="5" key="1">
    <citation type="submission" date="2021-02" db="EMBL/GenBank/DDBJ databases">
        <title>Genome sequence of Rhodospirillales sp. strain TMPK1 isolated from soil.</title>
        <authorList>
            <person name="Nakai R."/>
            <person name="Kusada H."/>
            <person name="Tamaki H."/>
        </authorList>
    </citation>
    <scope>NUCLEOTIDE SEQUENCE</scope>
    <source>
        <strain evidence="5">TMPK1</strain>
    </source>
</reference>
<dbReference type="Pfam" id="PF04773">
    <property type="entry name" value="FecR"/>
    <property type="match status" value="1"/>
</dbReference>
<dbReference type="RefSeq" id="WP_420243034.1">
    <property type="nucleotide sequence ID" value="NZ_BOPV01000001.1"/>
</dbReference>
<evidence type="ECO:0000259" key="2">
    <source>
        <dbReference type="Pfam" id="PF04773"/>
    </source>
</evidence>
<evidence type="ECO:0000259" key="3">
    <source>
        <dbReference type="Pfam" id="PF16220"/>
    </source>
</evidence>
<feature type="transmembrane region" description="Helical" evidence="1">
    <location>
        <begin position="85"/>
        <end position="103"/>
    </location>
</feature>
<dbReference type="PIRSF" id="PIRSF018266">
    <property type="entry name" value="FecR"/>
    <property type="match status" value="1"/>
</dbReference>
<dbReference type="InterPro" id="IPR012373">
    <property type="entry name" value="Ferrdict_sens_TM"/>
</dbReference>
<feature type="domain" description="FecR protein" evidence="2">
    <location>
        <begin position="110"/>
        <end position="201"/>
    </location>
</feature>
<dbReference type="InterPro" id="IPR006860">
    <property type="entry name" value="FecR"/>
</dbReference>
<keyword evidence="1" id="KW-0812">Transmembrane</keyword>
<evidence type="ECO:0000313" key="5">
    <source>
        <dbReference type="EMBL" id="GIL39916.1"/>
    </source>
</evidence>
<comment type="caution">
    <text evidence="5">The sequence shown here is derived from an EMBL/GenBank/DDBJ whole genome shotgun (WGS) entry which is preliminary data.</text>
</comment>
<protein>
    <submittedName>
        <fullName evidence="5">Iron dicitrate transporter FecR</fullName>
    </submittedName>
</protein>